<proteinExistence type="predicted"/>
<reference evidence="1" key="1">
    <citation type="submission" date="2014-07" db="EMBL/GenBank/DDBJ databases">
        <authorList>
            <person name="Martin A.A"/>
            <person name="De Silva N."/>
        </authorList>
    </citation>
    <scope>NUCLEOTIDE SEQUENCE</scope>
</reference>
<name>A0A0K0EXL0_STRVS</name>
<evidence type="ECO:0000313" key="1">
    <source>
        <dbReference type="Proteomes" id="UP000035680"/>
    </source>
</evidence>
<evidence type="ECO:0000313" key="2">
    <source>
        <dbReference type="WBParaSite" id="SVE_0126400.1"/>
    </source>
</evidence>
<reference evidence="2" key="2">
    <citation type="submission" date="2015-08" db="UniProtKB">
        <authorList>
            <consortium name="WormBaseParasite"/>
        </authorList>
    </citation>
    <scope>IDENTIFICATION</scope>
</reference>
<dbReference type="WBParaSite" id="SVE_0126400.1">
    <property type="protein sequence ID" value="SVE_0126400.1"/>
    <property type="gene ID" value="SVE_0126400"/>
</dbReference>
<accession>A0A0K0EXL0</accession>
<organism evidence="1 2">
    <name type="scientific">Strongyloides venezuelensis</name>
    <name type="common">Threadworm</name>
    <dbReference type="NCBI Taxonomy" id="75913"/>
    <lineage>
        <taxon>Eukaryota</taxon>
        <taxon>Metazoa</taxon>
        <taxon>Ecdysozoa</taxon>
        <taxon>Nematoda</taxon>
        <taxon>Chromadorea</taxon>
        <taxon>Rhabditida</taxon>
        <taxon>Tylenchina</taxon>
        <taxon>Panagrolaimomorpha</taxon>
        <taxon>Strongyloidoidea</taxon>
        <taxon>Strongyloididae</taxon>
        <taxon>Strongyloides</taxon>
    </lineage>
</organism>
<sequence length="200" mass="23258">MEMNHSPFSNCDYIQLLKRPREQPDFVGDESGTNAVWKCKIVYWRIRKKLIPRVVYKGTVKIQYSNLHLEGFIPPFKTTIPLVSICYVDANEKKNSLSVRGRWFAIEMYGISNILETQEWLRFLIVRQRIPHCILGKKFDWESDNGKNGSDNNRIENKIVHDDNISMYDNLSVTGLPKVPLSLKKSILACLPFIDNKLLQ</sequence>
<protein>
    <submittedName>
        <fullName evidence="2">DUF1336 domain-containing protein</fullName>
    </submittedName>
</protein>
<keyword evidence="1" id="KW-1185">Reference proteome</keyword>
<dbReference type="Proteomes" id="UP000035680">
    <property type="component" value="Unassembled WGS sequence"/>
</dbReference>
<dbReference type="AlphaFoldDB" id="A0A0K0EXL0"/>